<dbReference type="Proteomes" id="UP000613011">
    <property type="component" value="Unassembled WGS sequence"/>
</dbReference>
<accession>A0A937D6I8</accession>
<evidence type="ECO:0000256" key="1">
    <source>
        <dbReference type="SAM" id="MobiDB-lite"/>
    </source>
</evidence>
<evidence type="ECO:0000313" key="2">
    <source>
        <dbReference type="EMBL" id="MBL0419886.1"/>
    </source>
</evidence>
<dbReference type="RefSeq" id="WP_201682886.1">
    <property type="nucleotide sequence ID" value="NZ_JAEQNA010000001.1"/>
</dbReference>
<feature type="region of interest" description="Disordered" evidence="1">
    <location>
        <begin position="102"/>
        <end position="121"/>
    </location>
</feature>
<proteinExistence type="predicted"/>
<dbReference type="InterPro" id="IPR003489">
    <property type="entry name" value="RHF/RaiA"/>
</dbReference>
<keyword evidence="3" id="KW-1185">Reference proteome</keyword>
<comment type="caution">
    <text evidence="2">The sequence shown here is derived from an EMBL/GenBank/DDBJ whole genome shotgun (WGS) entry which is preliminary data.</text>
</comment>
<organism evidence="2 3">
    <name type="scientific">Ramlibacter aurantiacus</name>
    <dbReference type="NCBI Taxonomy" id="2801330"/>
    <lineage>
        <taxon>Bacteria</taxon>
        <taxon>Pseudomonadati</taxon>
        <taxon>Pseudomonadota</taxon>
        <taxon>Betaproteobacteria</taxon>
        <taxon>Burkholderiales</taxon>
        <taxon>Comamonadaceae</taxon>
        <taxon>Ramlibacter</taxon>
    </lineage>
</organism>
<evidence type="ECO:0000313" key="3">
    <source>
        <dbReference type="Proteomes" id="UP000613011"/>
    </source>
</evidence>
<dbReference type="AlphaFoldDB" id="A0A937D6I8"/>
<gene>
    <name evidence="2" type="ORF">JI739_05960</name>
</gene>
<dbReference type="SUPFAM" id="SSF69754">
    <property type="entry name" value="Ribosome binding protein Y (YfiA homologue)"/>
    <property type="match status" value="1"/>
</dbReference>
<dbReference type="Gene3D" id="3.30.160.100">
    <property type="entry name" value="Ribosome hibernation promotion factor-like"/>
    <property type="match status" value="1"/>
</dbReference>
<dbReference type="InterPro" id="IPR036567">
    <property type="entry name" value="RHF-like"/>
</dbReference>
<reference evidence="2" key="1">
    <citation type="submission" date="2021-01" db="EMBL/GenBank/DDBJ databases">
        <title>Ramlibacter sp. strain AW1 16S ribosomal RNA gene Genome sequencing and assembly.</title>
        <authorList>
            <person name="Kang M."/>
        </authorList>
    </citation>
    <scope>NUCLEOTIDE SEQUENCE</scope>
    <source>
        <strain evidence="2">AW1</strain>
    </source>
</reference>
<dbReference type="Pfam" id="PF02482">
    <property type="entry name" value="Ribosomal_S30AE"/>
    <property type="match status" value="1"/>
</dbReference>
<dbReference type="EMBL" id="JAEQNA010000001">
    <property type="protein sequence ID" value="MBL0419886.1"/>
    <property type="molecule type" value="Genomic_DNA"/>
</dbReference>
<sequence>MQVQVNPGDGIEGKETLELWASEYLNEQLARFRQDITGVEVQLKDENSGKSGPADKRCLLEARVTGHDPLVAEHRAENQDMAIRGAAQKLIKVLDSKLGKLDRREHRDRETIRKTGSELAE</sequence>
<protein>
    <submittedName>
        <fullName evidence="2">HPF/RaiA family ribosome-associated protein</fullName>
    </submittedName>
</protein>
<name>A0A937D6I8_9BURK</name>